<dbReference type="PANTHER" id="PTHR42760:SF121">
    <property type="entry name" value="3-OXOACYL-(ACYL-CARRIER-PROTEIN) REDUCTASE"/>
    <property type="match status" value="1"/>
</dbReference>
<evidence type="ECO:0000256" key="3">
    <source>
        <dbReference type="RuleBase" id="RU000363"/>
    </source>
</evidence>
<reference evidence="4 5" key="1">
    <citation type="submission" date="2024-07" db="EMBL/GenBank/DDBJ databases">
        <title>Section-level genome sequencing and comparative genomics of Aspergillus sections Usti and Cavernicolus.</title>
        <authorList>
            <consortium name="Lawrence Berkeley National Laboratory"/>
            <person name="Nybo J.L."/>
            <person name="Vesth T.C."/>
            <person name="Theobald S."/>
            <person name="Frisvad J.C."/>
            <person name="Larsen T.O."/>
            <person name="Kjaerboelling I."/>
            <person name="Rothschild-Mancinelli K."/>
            <person name="Lyhne E.K."/>
            <person name="Kogle M.E."/>
            <person name="Barry K."/>
            <person name="Clum A."/>
            <person name="Na H."/>
            <person name="Ledsgaard L."/>
            <person name="Lin J."/>
            <person name="Lipzen A."/>
            <person name="Kuo A."/>
            <person name="Riley R."/>
            <person name="Mondo S."/>
            <person name="Labutti K."/>
            <person name="Haridas S."/>
            <person name="Pangalinan J."/>
            <person name="Salamov A.A."/>
            <person name="Simmons B.A."/>
            <person name="Magnuson J.K."/>
            <person name="Chen J."/>
            <person name="Drula E."/>
            <person name="Henrissat B."/>
            <person name="Wiebenga A."/>
            <person name="Lubbers R.J."/>
            <person name="Gomes A.C."/>
            <person name="Makela M.R."/>
            <person name="Stajich J."/>
            <person name="Grigoriev I.V."/>
            <person name="Mortensen U.H."/>
            <person name="De Vries R.P."/>
            <person name="Baker S.E."/>
            <person name="Andersen M.R."/>
        </authorList>
    </citation>
    <scope>NUCLEOTIDE SEQUENCE [LARGE SCALE GENOMIC DNA]</scope>
    <source>
        <strain evidence="4 5">CBS 123904</strain>
    </source>
</reference>
<dbReference type="Pfam" id="PF00106">
    <property type="entry name" value="adh_short"/>
    <property type="match status" value="1"/>
</dbReference>
<keyword evidence="2" id="KW-0521">NADP</keyword>
<dbReference type="PRINTS" id="PR00081">
    <property type="entry name" value="GDHRDH"/>
</dbReference>
<organism evidence="4 5">
    <name type="scientific">Aspergillus pseudoustus</name>
    <dbReference type="NCBI Taxonomy" id="1810923"/>
    <lineage>
        <taxon>Eukaryota</taxon>
        <taxon>Fungi</taxon>
        <taxon>Dikarya</taxon>
        <taxon>Ascomycota</taxon>
        <taxon>Pezizomycotina</taxon>
        <taxon>Eurotiomycetes</taxon>
        <taxon>Eurotiomycetidae</taxon>
        <taxon>Eurotiales</taxon>
        <taxon>Aspergillaceae</taxon>
        <taxon>Aspergillus</taxon>
        <taxon>Aspergillus subgen. Nidulantes</taxon>
    </lineage>
</organism>
<evidence type="ECO:0000313" key="5">
    <source>
        <dbReference type="Proteomes" id="UP001610446"/>
    </source>
</evidence>
<proteinExistence type="inferred from homology"/>
<evidence type="ECO:0000256" key="1">
    <source>
        <dbReference type="ARBA" id="ARBA00006484"/>
    </source>
</evidence>
<dbReference type="InterPro" id="IPR002347">
    <property type="entry name" value="SDR_fam"/>
</dbReference>
<dbReference type="EMBL" id="JBFXLU010000292">
    <property type="protein sequence ID" value="KAL2831013.1"/>
    <property type="molecule type" value="Genomic_DNA"/>
</dbReference>
<comment type="caution">
    <text evidence="4">The sequence shown here is derived from an EMBL/GenBank/DDBJ whole genome shotgun (WGS) entry which is preliminary data.</text>
</comment>
<sequence>MTVAIVTGASRGIGRAIALQLAADGMDVVVNDIDKQIPDLESLVNEIEAKGLASHMTFAGRRSKYIVADVSKENEVQHLVKATVDEFSELNVMVANAGIIVPKKLLEVSLAEWEQVQAVNATGTFLCYREAARQMVAQGKGGKILGACSIAGHRPSGNALAYSTSKWTVRGLTQAAALDLAEYDINVNAYCPGPVDTAVSSIQPVTLAHPKLEADLLLLQMWGKIDASVAERDGVAQGTVFQKSIQARSALKRASTPEDIANLVAFLASSKARNITGQSVICDGGITFA</sequence>
<dbReference type="Pfam" id="PF13561">
    <property type="entry name" value="adh_short_C2"/>
    <property type="match status" value="1"/>
</dbReference>
<protein>
    <recommendedName>
        <fullName evidence="6">Acetoin reductase family protein</fullName>
    </recommendedName>
</protein>
<dbReference type="SUPFAM" id="SSF51735">
    <property type="entry name" value="NAD(P)-binding Rossmann-fold domains"/>
    <property type="match status" value="1"/>
</dbReference>
<name>A0ABR4IW23_9EURO</name>
<dbReference type="PRINTS" id="PR00080">
    <property type="entry name" value="SDRFAMILY"/>
</dbReference>
<keyword evidence="5" id="KW-1185">Reference proteome</keyword>
<gene>
    <name evidence="4" type="ORF">BJY01DRAFT_254432</name>
</gene>
<dbReference type="Gene3D" id="3.40.50.720">
    <property type="entry name" value="NAD(P)-binding Rossmann-like Domain"/>
    <property type="match status" value="1"/>
</dbReference>
<dbReference type="PANTHER" id="PTHR42760">
    <property type="entry name" value="SHORT-CHAIN DEHYDROGENASES/REDUCTASES FAMILY MEMBER"/>
    <property type="match status" value="1"/>
</dbReference>
<dbReference type="InterPro" id="IPR036291">
    <property type="entry name" value="NAD(P)-bd_dom_sf"/>
</dbReference>
<comment type="similarity">
    <text evidence="1 3">Belongs to the short-chain dehydrogenases/reductases (SDR) family.</text>
</comment>
<accession>A0ABR4IW23</accession>
<evidence type="ECO:0000313" key="4">
    <source>
        <dbReference type="EMBL" id="KAL2831013.1"/>
    </source>
</evidence>
<dbReference type="Proteomes" id="UP001610446">
    <property type="component" value="Unassembled WGS sequence"/>
</dbReference>
<evidence type="ECO:0008006" key="6">
    <source>
        <dbReference type="Google" id="ProtNLM"/>
    </source>
</evidence>
<evidence type="ECO:0000256" key="2">
    <source>
        <dbReference type="ARBA" id="ARBA00022857"/>
    </source>
</evidence>